<evidence type="ECO:0000256" key="3">
    <source>
        <dbReference type="ARBA" id="ARBA00006743"/>
    </source>
</evidence>
<dbReference type="Gene3D" id="3.20.20.220">
    <property type="match status" value="1"/>
</dbReference>
<proteinExistence type="inferred from homology"/>
<evidence type="ECO:0000256" key="4">
    <source>
        <dbReference type="ARBA" id="ARBA00022605"/>
    </source>
</evidence>
<dbReference type="Pfam" id="PF02219">
    <property type="entry name" value="MTHFR"/>
    <property type="match status" value="1"/>
</dbReference>
<keyword evidence="8" id="KW-0520">NAD</keyword>
<comment type="cofactor">
    <cofactor evidence="1 12">
        <name>FAD</name>
        <dbReference type="ChEBI" id="CHEBI:57692"/>
    </cofactor>
</comment>
<keyword evidence="5 12" id="KW-0285">Flavoprotein</keyword>
<evidence type="ECO:0000256" key="1">
    <source>
        <dbReference type="ARBA" id="ARBA00001974"/>
    </source>
</evidence>
<evidence type="ECO:0000313" key="13">
    <source>
        <dbReference type="EMBL" id="CAA9580668.1"/>
    </source>
</evidence>
<evidence type="ECO:0000256" key="8">
    <source>
        <dbReference type="ARBA" id="ARBA00023027"/>
    </source>
</evidence>
<dbReference type="EMBL" id="CADCWN010000233">
    <property type="protein sequence ID" value="CAA9580668.1"/>
    <property type="molecule type" value="Genomic_DNA"/>
</dbReference>
<comment type="similarity">
    <text evidence="3 12">Belongs to the methylenetetrahydrofolate reductase family.</text>
</comment>
<dbReference type="SUPFAM" id="SSF51730">
    <property type="entry name" value="FAD-linked oxidoreductase"/>
    <property type="match status" value="1"/>
</dbReference>
<protein>
    <recommendedName>
        <fullName evidence="12">Methylenetetrahydrofolate reductase</fullName>
        <ecNumber evidence="12">1.5.1.54</ecNumber>
    </recommendedName>
</protein>
<evidence type="ECO:0000256" key="7">
    <source>
        <dbReference type="ARBA" id="ARBA00023002"/>
    </source>
</evidence>
<dbReference type="NCBIfam" id="TIGR00676">
    <property type="entry name" value="fadh2"/>
    <property type="match status" value="1"/>
</dbReference>
<dbReference type="UniPathway" id="UPA00193"/>
<keyword evidence="4" id="KW-0028">Amino-acid biosynthesis</keyword>
<dbReference type="EC" id="1.5.1.54" evidence="12"/>
<evidence type="ECO:0000256" key="9">
    <source>
        <dbReference type="ARBA" id="ARBA00023167"/>
    </source>
</evidence>
<name>A0A6J4VKK1_9BACT</name>
<dbReference type="GO" id="GO:0005829">
    <property type="term" value="C:cytosol"/>
    <property type="evidence" value="ECO:0007669"/>
    <property type="project" value="InterPro"/>
</dbReference>
<dbReference type="GO" id="GO:0009086">
    <property type="term" value="P:methionine biosynthetic process"/>
    <property type="evidence" value="ECO:0007669"/>
    <property type="project" value="UniProtKB-KW"/>
</dbReference>
<dbReference type="GO" id="GO:0035999">
    <property type="term" value="P:tetrahydrofolate interconversion"/>
    <property type="evidence" value="ECO:0007669"/>
    <property type="project" value="UniProtKB-UniPathway"/>
</dbReference>
<dbReference type="AlphaFoldDB" id="A0A6J4VKK1"/>
<keyword evidence="9" id="KW-0486">Methionine biosynthesis</keyword>
<gene>
    <name evidence="13" type="ORF">AVDCRST_MAG18-3081</name>
</gene>
<evidence type="ECO:0000256" key="6">
    <source>
        <dbReference type="ARBA" id="ARBA00022827"/>
    </source>
</evidence>
<dbReference type="PANTHER" id="PTHR45754">
    <property type="entry name" value="METHYLENETETRAHYDROFOLATE REDUCTASE"/>
    <property type="match status" value="1"/>
</dbReference>
<accession>A0A6J4VKK1</accession>
<comment type="pathway">
    <text evidence="2 12">One-carbon metabolism; tetrahydrofolate interconversion.</text>
</comment>
<keyword evidence="6 12" id="KW-0274">FAD</keyword>
<dbReference type="InterPro" id="IPR029041">
    <property type="entry name" value="FAD-linked_oxidoreductase-like"/>
</dbReference>
<sequence length="289" mass="30923">MLAEGRPTYSFEFFPPKNPAGVEALYAAIADLRELAPSFISVTYGAGGSTRDLTIDLVTRIKRETGIEAMAHLTCVGHGRDEIRAILERLAEGGVENIMALRGDPPKGTTAFERHADGFGYGSELIAFIKTDPGFDFCVGGGCYPEVHTECGSADADLANLALKARAGAEFLVTQLFFDNDAYFHFVECARAAGITVPIVPGIMPVTNNLERLERFGARIPDPLRALIADCADEAAVAAAGIAWSTAQCRELLERGAPGLHFYTLNKSRSTAHIVRNLGDLLPIPVGVA</sequence>
<dbReference type="GO" id="GO:0106312">
    <property type="term" value="F:methylenetetrahydrofolate reductase (NADH) activity"/>
    <property type="evidence" value="ECO:0007669"/>
    <property type="project" value="UniProtKB-EC"/>
</dbReference>
<evidence type="ECO:0000256" key="11">
    <source>
        <dbReference type="ARBA" id="ARBA00048628"/>
    </source>
</evidence>
<evidence type="ECO:0000256" key="5">
    <source>
        <dbReference type="ARBA" id="ARBA00022630"/>
    </source>
</evidence>
<evidence type="ECO:0000256" key="12">
    <source>
        <dbReference type="RuleBase" id="RU003862"/>
    </source>
</evidence>
<comment type="catalytic activity">
    <reaction evidence="11">
        <text>(6S)-5-methyl-5,6,7,8-tetrahydrofolate + NAD(+) = (6R)-5,10-methylene-5,6,7,8-tetrahydrofolate + NADH + H(+)</text>
        <dbReference type="Rhea" id="RHEA:19821"/>
        <dbReference type="ChEBI" id="CHEBI:15378"/>
        <dbReference type="ChEBI" id="CHEBI:15636"/>
        <dbReference type="ChEBI" id="CHEBI:18608"/>
        <dbReference type="ChEBI" id="CHEBI:57540"/>
        <dbReference type="ChEBI" id="CHEBI:57945"/>
        <dbReference type="EC" id="1.5.1.54"/>
    </reaction>
    <physiologicalReaction direction="right-to-left" evidence="11">
        <dbReference type="Rhea" id="RHEA:19823"/>
    </physiologicalReaction>
</comment>
<dbReference type="CDD" id="cd00537">
    <property type="entry name" value="MTHFR"/>
    <property type="match status" value="1"/>
</dbReference>
<evidence type="ECO:0000256" key="10">
    <source>
        <dbReference type="ARBA" id="ARBA00034478"/>
    </source>
</evidence>
<organism evidence="13">
    <name type="scientific">uncultured Thermomicrobiales bacterium</name>
    <dbReference type="NCBI Taxonomy" id="1645740"/>
    <lineage>
        <taxon>Bacteria</taxon>
        <taxon>Pseudomonadati</taxon>
        <taxon>Thermomicrobiota</taxon>
        <taxon>Thermomicrobia</taxon>
        <taxon>Thermomicrobiales</taxon>
        <taxon>environmental samples</taxon>
    </lineage>
</organism>
<dbReference type="PANTHER" id="PTHR45754:SF3">
    <property type="entry name" value="METHYLENETETRAHYDROFOLATE REDUCTASE (NADPH)"/>
    <property type="match status" value="1"/>
</dbReference>
<comment type="pathway">
    <text evidence="10">Amino-acid biosynthesis; L-methionine biosynthesis via de novo pathway.</text>
</comment>
<dbReference type="GO" id="GO:0071949">
    <property type="term" value="F:FAD binding"/>
    <property type="evidence" value="ECO:0007669"/>
    <property type="project" value="TreeGrafter"/>
</dbReference>
<evidence type="ECO:0000256" key="2">
    <source>
        <dbReference type="ARBA" id="ARBA00004777"/>
    </source>
</evidence>
<keyword evidence="7 12" id="KW-0560">Oxidoreductase</keyword>
<reference evidence="13" key="1">
    <citation type="submission" date="2020-02" db="EMBL/GenBank/DDBJ databases">
        <authorList>
            <person name="Meier V. D."/>
        </authorList>
    </citation>
    <scope>NUCLEOTIDE SEQUENCE</scope>
    <source>
        <strain evidence="13">AVDCRST_MAG18</strain>
    </source>
</reference>
<dbReference type="InterPro" id="IPR003171">
    <property type="entry name" value="Mehydrof_redctse-like"/>
</dbReference>
<dbReference type="InterPro" id="IPR004620">
    <property type="entry name" value="MTHF_reductase_bac"/>
</dbReference>